<dbReference type="Proteomes" id="UP001500305">
    <property type="component" value="Unassembled WGS sequence"/>
</dbReference>
<evidence type="ECO:0000256" key="9">
    <source>
        <dbReference type="SAM" id="MobiDB-lite"/>
    </source>
</evidence>
<evidence type="ECO:0000256" key="3">
    <source>
        <dbReference type="ARBA" id="ARBA00022553"/>
    </source>
</evidence>
<keyword evidence="10" id="KW-1133">Transmembrane helix</keyword>
<dbReference type="CDD" id="cd16917">
    <property type="entry name" value="HATPase_UhpB-NarQ-NarX-like"/>
    <property type="match status" value="1"/>
</dbReference>
<proteinExistence type="predicted"/>
<dbReference type="InterPro" id="IPR011712">
    <property type="entry name" value="Sig_transdc_His_kin_sub3_dim/P"/>
</dbReference>
<name>A0ABN3ELE6_9ACTN</name>
<evidence type="ECO:0000313" key="12">
    <source>
        <dbReference type="EMBL" id="GAA2262328.1"/>
    </source>
</evidence>
<comment type="catalytic activity">
    <reaction evidence="1">
        <text>ATP + protein L-histidine = ADP + protein N-phospho-L-histidine.</text>
        <dbReference type="EC" id="2.7.13.3"/>
    </reaction>
</comment>
<keyword evidence="6" id="KW-0418">Kinase</keyword>
<accession>A0ABN3ELE6</accession>
<evidence type="ECO:0000256" key="6">
    <source>
        <dbReference type="ARBA" id="ARBA00022777"/>
    </source>
</evidence>
<dbReference type="InterPro" id="IPR055558">
    <property type="entry name" value="DUF7134"/>
</dbReference>
<evidence type="ECO:0000256" key="2">
    <source>
        <dbReference type="ARBA" id="ARBA00012438"/>
    </source>
</evidence>
<evidence type="ECO:0000256" key="5">
    <source>
        <dbReference type="ARBA" id="ARBA00022741"/>
    </source>
</evidence>
<dbReference type="SUPFAM" id="SSF55874">
    <property type="entry name" value="ATPase domain of HSP90 chaperone/DNA topoisomerase II/histidine kinase"/>
    <property type="match status" value="1"/>
</dbReference>
<dbReference type="Gene3D" id="3.30.565.10">
    <property type="entry name" value="Histidine kinase-like ATPase, C-terminal domain"/>
    <property type="match status" value="1"/>
</dbReference>
<dbReference type="PANTHER" id="PTHR24421:SF10">
    <property type="entry name" value="NITRATE_NITRITE SENSOR PROTEIN NARQ"/>
    <property type="match status" value="1"/>
</dbReference>
<evidence type="ECO:0000256" key="10">
    <source>
        <dbReference type="SAM" id="Phobius"/>
    </source>
</evidence>
<feature type="transmembrane region" description="Helical" evidence="10">
    <location>
        <begin position="136"/>
        <end position="156"/>
    </location>
</feature>
<reference evidence="12 13" key="1">
    <citation type="journal article" date="2019" name="Int. J. Syst. Evol. Microbiol.">
        <title>The Global Catalogue of Microorganisms (GCM) 10K type strain sequencing project: providing services to taxonomists for standard genome sequencing and annotation.</title>
        <authorList>
            <consortium name="The Broad Institute Genomics Platform"/>
            <consortium name="The Broad Institute Genome Sequencing Center for Infectious Disease"/>
            <person name="Wu L."/>
            <person name="Ma J."/>
        </authorList>
    </citation>
    <scope>NUCLEOTIDE SEQUENCE [LARGE SCALE GENOMIC DNA]</scope>
    <source>
        <strain evidence="12 13">JCM 7356</strain>
    </source>
</reference>
<keyword evidence="5" id="KW-0547">Nucleotide-binding</keyword>
<dbReference type="Pfam" id="PF07730">
    <property type="entry name" value="HisKA_3"/>
    <property type="match status" value="1"/>
</dbReference>
<dbReference type="PANTHER" id="PTHR24421">
    <property type="entry name" value="NITRATE/NITRITE SENSOR PROTEIN NARX-RELATED"/>
    <property type="match status" value="1"/>
</dbReference>
<protein>
    <recommendedName>
        <fullName evidence="2">histidine kinase</fullName>
        <ecNumber evidence="2">2.7.13.3</ecNumber>
    </recommendedName>
</protein>
<feature type="region of interest" description="Disordered" evidence="9">
    <location>
        <begin position="246"/>
        <end position="266"/>
    </location>
</feature>
<evidence type="ECO:0000256" key="8">
    <source>
        <dbReference type="ARBA" id="ARBA00023012"/>
    </source>
</evidence>
<dbReference type="Pfam" id="PF23539">
    <property type="entry name" value="DUF7134"/>
    <property type="match status" value="1"/>
</dbReference>
<dbReference type="InterPro" id="IPR036890">
    <property type="entry name" value="HATPase_C_sf"/>
</dbReference>
<evidence type="ECO:0000313" key="13">
    <source>
        <dbReference type="Proteomes" id="UP001500305"/>
    </source>
</evidence>
<gene>
    <name evidence="12" type="ORF">GCM10010430_53440</name>
</gene>
<dbReference type="InterPro" id="IPR050482">
    <property type="entry name" value="Sensor_HK_TwoCompSys"/>
</dbReference>
<keyword evidence="7" id="KW-0067">ATP-binding</keyword>
<keyword evidence="13" id="KW-1185">Reference proteome</keyword>
<dbReference type="EMBL" id="BAAATR010000027">
    <property type="protein sequence ID" value="GAA2262328.1"/>
    <property type="molecule type" value="Genomic_DNA"/>
</dbReference>
<keyword evidence="10" id="KW-0812">Transmembrane</keyword>
<keyword evidence="3" id="KW-0597">Phosphoprotein</keyword>
<organism evidence="12 13">
    <name type="scientific">Kitasatospora cystarginea</name>
    <dbReference type="NCBI Taxonomy" id="58350"/>
    <lineage>
        <taxon>Bacteria</taxon>
        <taxon>Bacillati</taxon>
        <taxon>Actinomycetota</taxon>
        <taxon>Actinomycetes</taxon>
        <taxon>Kitasatosporales</taxon>
        <taxon>Streptomycetaceae</taxon>
        <taxon>Kitasatospora</taxon>
    </lineage>
</organism>
<evidence type="ECO:0000259" key="11">
    <source>
        <dbReference type="SMART" id="SM00387"/>
    </source>
</evidence>
<feature type="transmembrane region" description="Helical" evidence="10">
    <location>
        <begin position="38"/>
        <end position="60"/>
    </location>
</feature>
<evidence type="ECO:0000256" key="7">
    <source>
        <dbReference type="ARBA" id="ARBA00022840"/>
    </source>
</evidence>
<dbReference type="SMART" id="SM00387">
    <property type="entry name" value="HATPase_c"/>
    <property type="match status" value="1"/>
</dbReference>
<feature type="transmembrane region" description="Helical" evidence="10">
    <location>
        <begin position="67"/>
        <end position="85"/>
    </location>
</feature>
<evidence type="ECO:0000256" key="1">
    <source>
        <dbReference type="ARBA" id="ARBA00000085"/>
    </source>
</evidence>
<keyword evidence="4" id="KW-0808">Transferase</keyword>
<dbReference type="Gene3D" id="1.20.5.1930">
    <property type="match status" value="1"/>
</dbReference>
<dbReference type="EC" id="2.7.13.3" evidence="2"/>
<keyword evidence="10" id="KW-0472">Membrane</keyword>
<dbReference type="Pfam" id="PF02518">
    <property type="entry name" value="HATPase_c"/>
    <property type="match status" value="1"/>
</dbReference>
<evidence type="ECO:0000256" key="4">
    <source>
        <dbReference type="ARBA" id="ARBA00022679"/>
    </source>
</evidence>
<sequence>MALIWFAATAYPVAQRVDELRWWPQRANDPQLSIVERIFGSSYGNFGSVVMAAALVLLAARRRRRPLPAVALLLAATVLSTMGLSVKDIPLLQSLAVDVAVCFIAATEPRRTSVATAVMSLAVLGGYTLTRVALDMMIYTPTLLIVALTTVVAWLIGNAIHENHVHADALRQQTTAQAVTAERLRIARELHDMVAHSIGIIAIQSGVAARVIDTQPAEARNAMKAVEATSRETLAGLRRTLVALRQSDRADGAEPSDGARVAPTAPAPGLADVERLAETTSAGAGVRVEVEWRGERRPLPPDVDLSAFRIVQEAVTNVVRHAGTRDCRVSIDYQEKELSVEVVDDGRGGAMTGPGAGLGLVGMRERVGLLQGQLTVGPRPEGGFRVAARLPLPAGA</sequence>
<comment type="caution">
    <text evidence="12">The sequence shown here is derived from an EMBL/GenBank/DDBJ whole genome shotgun (WGS) entry which is preliminary data.</text>
</comment>
<dbReference type="InterPro" id="IPR003594">
    <property type="entry name" value="HATPase_dom"/>
</dbReference>
<feature type="domain" description="Histidine kinase/HSP90-like ATPase" evidence="11">
    <location>
        <begin position="303"/>
        <end position="394"/>
    </location>
</feature>
<keyword evidence="8" id="KW-0902">Two-component regulatory system</keyword>